<dbReference type="Gene3D" id="3.40.50.11040">
    <property type="match status" value="1"/>
</dbReference>
<dbReference type="InterPro" id="IPR032672">
    <property type="entry name" value="TmcA/NAT10/Kre33"/>
</dbReference>
<dbReference type="SUPFAM" id="SSF55729">
    <property type="entry name" value="Acyl-CoA N-acyltransferases (Nat)"/>
    <property type="match status" value="1"/>
</dbReference>
<name>A0A2T4D0V8_9GAMM</name>
<gene>
    <name evidence="6" type="ORF">C9927_00645</name>
</gene>
<proteinExistence type="predicted"/>
<dbReference type="GO" id="GO:0051391">
    <property type="term" value="P:tRNA acetylation"/>
    <property type="evidence" value="ECO:0007669"/>
    <property type="project" value="TreeGrafter"/>
</dbReference>
<evidence type="ECO:0000256" key="2">
    <source>
        <dbReference type="ARBA" id="ARBA00022694"/>
    </source>
</evidence>
<keyword evidence="1" id="KW-0808">Transferase</keyword>
<dbReference type="AlphaFoldDB" id="A0A2T4D0V8"/>
<protein>
    <submittedName>
        <fullName evidence="6">Uncharacterized protein</fullName>
    </submittedName>
</protein>
<keyword evidence="5" id="KW-0012">Acyltransferase</keyword>
<dbReference type="Gene3D" id="3.40.630.30">
    <property type="match status" value="1"/>
</dbReference>
<dbReference type="Proteomes" id="UP000242087">
    <property type="component" value="Unassembled WGS sequence"/>
</dbReference>
<dbReference type="Pfam" id="PF05127">
    <property type="entry name" value="NAT10_TcmA_helicase"/>
    <property type="match status" value="1"/>
</dbReference>
<comment type="caution">
    <text evidence="6">The sequence shown here is derived from an EMBL/GenBank/DDBJ whole genome shotgun (WGS) entry which is preliminary data.</text>
</comment>
<dbReference type="PANTHER" id="PTHR10925:SF5">
    <property type="entry name" value="RNA CYTIDINE ACETYLTRANSFERASE"/>
    <property type="match status" value="1"/>
</dbReference>
<dbReference type="Gene3D" id="3.40.50.300">
    <property type="entry name" value="P-loop containing nucleotide triphosphate hydrolases"/>
    <property type="match status" value="1"/>
</dbReference>
<evidence type="ECO:0000256" key="1">
    <source>
        <dbReference type="ARBA" id="ARBA00022679"/>
    </source>
</evidence>
<organism evidence="6 7">
    <name type="scientific">Pseudidiomarina aestuarii</name>
    <dbReference type="NCBI Taxonomy" id="624146"/>
    <lineage>
        <taxon>Bacteria</taxon>
        <taxon>Pseudomonadati</taxon>
        <taxon>Pseudomonadota</taxon>
        <taxon>Gammaproteobacteria</taxon>
        <taxon>Alteromonadales</taxon>
        <taxon>Idiomarinaceae</taxon>
        <taxon>Pseudidiomarina</taxon>
    </lineage>
</organism>
<evidence type="ECO:0000256" key="3">
    <source>
        <dbReference type="ARBA" id="ARBA00022741"/>
    </source>
</evidence>
<dbReference type="EMBL" id="PYVF01000004">
    <property type="protein sequence ID" value="PTB90225.1"/>
    <property type="molecule type" value="Genomic_DNA"/>
</dbReference>
<reference evidence="6 7" key="1">
    <citation type="submission" date="2018-03" db="EMBL/GenBank/DDBJ databases">
        <title>Cross-interface Injection: A General Nanoliter Liquid Handling Method Applied to Single Cells Genome Amplification Automated Nanoliter Liquid Handling Applied to Single Cell Multiple Displacement Amplification.</title>
        <authorList>
            <person name="Yun J."/>
            <person name="Xu P."/>
            <person name="Xu J."/>
            <person name="Dai X."/>
            <person name="Wang Y."/>
            <person name="Zheng X."/>
            <person name="Cao C."/>
            <person name="Yi Q."/>
            <person name="Zhu Y."/>
            <person name="Wang L."/>
            <person name="Dong Z."/>
            <person name="Huang Y."/>
            <person name="Huang L."/>
            <person name="Du W."/>
        </authorList>
    </citation>
    <scope>NUCLEOTIDE SEQUENCE [LARGE SCALE GENOMIC DNA]</scope>
    <source>
        <strain evidence="6 7">A12-4</strain>
    </source>
</reference>
<dbReference type="GO" id="GO:0002101">
    <property type="term" value="P:tRNA wobble cytosine modification"/>
    <property type="evidence" value="ECO:0007669"/>
    <property type="project" value="TreeGrafter"/>
</dbReference>
<keyword evidence="3" id="KW-0547">Nucleotide-binding</keyword>
<dbReference type="GO" id="GO:0051392">
    <property type="term" value="F:tRNA cytidine N4-acetyltransferase activity"/>
    <property type="evidence" value="ECO:0007669"/>
    <property type="project" value="TreeGrafter"/>
</dbReference>
<keyword evidence="4" id="KW-0067">ATP-binding</keyword>
<evidence type="ECO:0000256" key="5">
    <source>
        <dbReference type="ARBA" id="ARBA00023315"/>
    </source>
</evidence>
<dbReference type="Pfam" id="PF13718">
    <property type="entry name" value="GNAT_acetyltr_2"/>
    <property type="match status" value="1"/>
</dbReference>
<sequence length="632" mass="71347">MINRLPEMLTKLAEQRHRGVLLLDGDASWLAENVQQLQQQSVDLWLSDSDPQHIAVHRYRDCLGRTTQRVVLDMRKGIHADALAACLGTVTGGGLLIVVLPPQMSAFKRRLLQCAQTSSSVIVLTPTNTFDWSLLPDLKPVVKTDFELTDEQTQASATMADLIGTCHLIMADRGRGKSTTLGVACRRYYNHYKEPVIVTAAHPHAVQSLLEQAGDAAVFRPWDKLLQADSDGHGKRLVIDEAAAIPLHILRQLVDRYSVWAVATTIDGYEGCGKGFAIRFVDWLRQRRICKTHELTQPLRWHPDDPAEQWLRDALILQTEPLTIPESRQKEISIRDCHATQLTEQELRDVMALLLDAHYQSSPNDLRLLLDGNDQRLMVTYSGQTVIGVIWYVEEGPLTESLQGAVLKGERRLLGNIMPQAIGFYLQQPEALSWRWWRVTRIAVATALQRQGLGFRMLQELKQRARESNVDALGSSFGAEPGVMKFWLAADFQILRMGRKMNMASGFPNALIACGLKATQRLFIDNWAHYYSTEIGWLQHHEVILSPSCYSIARQQLAGFAFGHLPFNDVQFAWRVCDHKKSLTAYEVKLPGGLLEARGTLAELAKKYGFPDQSSMQSQLRQLARLYLERTR</sequence>
<evidence type="ECO:0000313" key="6">
    <source>
        <dbReference type="EMBL" id="PTB90225.1"/>
    </source>
</evidence>
<dbReference type="InterPro" id="IPR027417">
    <property type="entry name" value="P-loop_NTPase"/>
</dbReference>
<dbReference type="CDD" id="cd04301">
    <property type="entry name" value="NAT_SF"/>
    <property type="match status" value="1"/>
</dbReference>
<evidence type="ECO:0000256" key="4">
    <source>
        <dbReference type="ARBA" id="ARBA00022840"/>
    </source>
</evidence>
<dbReference type="GO" id="GO:1990883">
    <property type="term" value="F:18S rRNA cytidine N-acetyltransferase activity"/>
    <property type="evidence" value="ECO:0007669"/>
    <property type="project" value="TreeGrafter"/>
</dbReference>
<dbReference type="GO" id="GO:1904812">
    <property type="term" value="P:rRNA acetylation involved in maturation of SSU-rRNA"/>
    <property type="evidence" value="ECO:0007669"/>
    <property type="project" value="TreeGrafter"/>
</dbReference>
<evidence type="ECO:0000313" key="7">
    <source>
        <dbReference type="Proteomes" id="UP000242087"/>
    </source>
</evidence>
<dbReference type="InterPro" id="IPR013562">
    <property type="entry name" value="TmcA/NAT10_N"/>
</dbReference>
<dbReference type="InterPro" id="IPR016181">
    <property type="entry name" value="Acyl_CoA_acyltransferase"/>
</dbReference>
<dbReference type="InterPro" id="IPR000182">
    <property type="entry name" value="GNAT_dom"/>
</dbReference>
<keyword evidence="2" id="KW-0819">tRNA processing</keyword>
<dbReference type="SUPFAM" id="SSF52540">
    <property type="entry name" value="P-loop containing nucleoside triphosphate hydrolases"/>
    <property type="match status" value="1"/>
</dbReference>
<dbReference type="Pfam" id="PF08351">
    <property type="entry name" value="TmcA_N"/>
    <property type="match status" value="1"/>
</dbReference>
<dbReference type="PANTHER" id="PTHR10925">
    <property type="entry name" value="N-ACETYLTRANSFERASE 10"/>
    <property type="match status" value="1"/>
</dbReference>
<dbReference type="InterPro" id="IPR007807">
    <property type="entry name" value="TcmA/NAT10_helicase"/>
</dbReference>
<accession>A0A2T4D0V8</accession>
<dbReference type="GO" id="GO:0005524">
    <property type="term" value="F:ATP binding"/>
    <property type="evidence" value="ECO:0007669"/>
    <property type="project" value="UniProtKB-KW"/>
</dbReference>
<dbReference type="PROSITE" id="PS51186">
    <property type="entry name" value="GNAT"/>
    <property type="match status" value="1"/>
</dbReference>
<dbReference type="GO" id="GO:0000049">
    <property type="term" value="F:tRNA binding"/>
    <property type="evidence" value="ECO:0007669"/>
    <property type="project" value="TreeGrafter"/>
</dbReference>